<feature type="compositionally biased region" description="Low complexity" evidence="1">
    <location>
        <begin position="141"/>
        <end position="150"/>
    </location>
</feature>
<proteinExistence type="predicted"/>
<reference evidence="2" key="1">
    <citation type="journal article" date="2020" name="Stud. Mycol.">
        <title>101 Dothideomycetes genomes: a test case for predicting lifestyles and emergence of pathogens.</title>
        <authorList>
            <person name="Haridas S."/>
            <person name="Albert R."/>
            <person name="Binder M."/>
            <person name="Bloem J."/>
            <person name="Labutti K."/>
            <person name="Salamov A."/>
            <person name="Andreopoulos B."/>
            <person name="Baker S."/>
            <person name="Barry K."/>
            <person name="Bills G."/>
            <person name="Bluhm B."/>
            <person name="Cannon C."/>
            <person name="Castanera R."/>
            <person name="Culley D."/>
            <person name="Daum C."/>
            <person name="Ezra D."/>
            <person name="Gonzalez J."/>
            <person name="Henrissat B."/>
            <person name="Kuo A."/>
            <person name="Liang C."/>
            <person name="Lipzen A."/>
            <person name="Lutzoni F."/>
            <person name="Magnuson J."/>
            <person name="Mondo S."/>
            <person name="Nolan M."/>
            <person name="Ohm R."/>
            <person name="Pangilinan J."/>
            <person name="Park H.-J."/>
            <person name="Ramirez L."/>
            <person name="Alfaro M."/>
            <person name="Sun H."/>
            <person name="Tritt A."/>
            <person name="Yoshinaga Y."/>
            <person name="Zwiers L.-H."/>
            <person name="Turgeon B."/>
            <person name="Goodwin S."/>
            <person name="Spatafora J."/>
            <person name="Crous P."/>
            <person name="Grigoriev I."/>
        </authorList>
    </citation>
    <scope>NUCLEOTIDE SEQUENCE</scope>
    <source>
        <strain evidence="2">CBS 121410</strain>
    </source>
</reference>
<evidence type="ECO:0000256" key="1">
    <source>
        <dbReference type="SAM" id="MobiDB-lite"/>
    </source>
</evidence>
<accession>A0A9P4HZC0</accession>
<evidence type="ECO:0000313" key="2">
    <source>
        <dbReference type="EMBL" id="KAF2088628.1"/>
    </source>
</evidence>
<feature type="region of interest" description="Disordered" evidence="1">
    <location>
        <begin position="94"/>
        <end position="170"/>
    </location>
</feature>
<keyword evidence="3" id="KW-1185">Reference proteome</keyword>
<feature type="compositionally biased region" description="Basic residues" evidence="1">
    <location>
        <begin position="158"/>
        <end position="169"/>
    </location>
</feature>
<feature type="region of interest" description="Disordered" evidence="1">
    <location>
        <begin position="238"/>
        <end position="263"/>
    </location>
</feature>
<organism evidence="2 3">
    <name type="scientific">Saccharata proteae CBS 121410</name>
    <dbReference type="NCBI Taxonomy" id="1314787"/>
    <lineage>
        <taxon>Eukaryota</taxon>
        <taxon>Fungi</taxon>
        <taxon>Dikarya</taxon>
        <taxon>Ascomycota</taxon>
        <taxon>Pezizomycotina</taxon>
        <taxon>Dothideomycetes</taxon>
        <taxon>Dothideomycetes incertae sedis</taxon>
        <taxon>Botryosphaeriales</taxon>
        <taxon>Saccharataceae</taxon>
        <taxon>Saccharata</taxon>
    </lineage>
</organism>
<sequence>MRHRNFPGPPATRCIVTFTTRWLARSTPYKLPSQAPRARAQSRASVCGRLLELVRDEVGERDVLVAAEVLVRVEGGRDVSRAVIVIIGIAVPSPNRSESGVPTAPRWPPRAKPVKSDVDSRKRAGEPELTVQRAESQVQCSETETTSSARESAEPRNNRHALHRAKKRSSPMFLQAEALETGGPGRRRGTASVQPSALTVHSFMWTGGALTDDTGDDLNPLAGDRNSLLIVGASWPMPAGHRKGCQQWPSTGEEVRREGIDDR</sequence>
<dbReference type="AlphaFoldDB" id="A0A9P4HZC0"/>
<comment type="caution">
    <text evidence="2">The sequence shown here is derived from an EMBL/GenBank/DDBJ whole genome shotgun (WGS) entry which is preliminary data.</text>
</comment>
<dbReference type="EMBL" id="ML978716">
    <property type="protein sequence ID" value="KAF2088628.1"/>
    <property type="molecule type" value="Genomic_DNA"/>
</dbReference>
<feature type="compositionally biased region" description="Basic and acidic residues" evidence="1">
    <location>
        <begin position="114"/>
        <end position="126"/>
    </location>
</feature>
<dbReference type="Proteomes" id="UP000799776">
    <property type="component" value="Unassembled WGS sequence"/>
</dbReference>
<gene>
    <name evidence="2" type="ORF">K490DRAFT_56021</name>
</gene>
<protein>
    <submittedName>
        <fullName evidence="2">Uncharacterized protein</fullName>
    </submittedName>
</protein>
<evidence type="ECO:0000313" key="3">
    <source>
        <dbReference type="Proteomes" id="UP000799776"/>
    </source>
</evidence>
<feature type="compositionally biased region" description="Basic and acidic residues" evidence="1">
    <location>
        <begin position="253"/>
        <end position="263"/>
    </location>
</feature>
<name>A0A9P4HZC0_9PEZI</name>